<evidence type="ECO:0000313" key="6">
    <source>
        <dbReference type="EMBL" id="OCT48430.1"/>
    </source>
</evidence>
<dbReference type="InterPro" id="IPR011021">
    <property type="entry name" value="Arrestin-like_N"/>
</dbReference>
<dbReference type="GO" id="GO:0070086">
    <property type="term" value="P:ubiquitin-dependent endocytosis"/>
    <property type="evidence" value="ECO:0007669"/>
    <property type="project" value="TreeGrafter"/>
</dbReference>
<feature type="compositionally biased region" description="Low complexity" evidence="4">
    <location>
        <begin position="243"/>
        <end position="259"/>
    </location>
</feature>
<feature type="compositionally biased region" description="Acidic residues" evidence="4">
    <location>
        <begin position="147"/>
        <end position="156"/>
    </location>
</feature>
<dbReference type="STRING" id="86049.A0A1C1CIU5"/>
<evidence type="ECO:0000256" key="2">
    <source>
        <dbReference type="ARBA" id="ARBA00022786"/>
    </source>
</evidence>
<keyword evidence="7" id="KW-1185">Reference proteome</keyword>
<dbReference type="InterPro" id="IPR011022">
    <property type="entry name" value="Arrestin_C-like"/>
</dbReference>
<feature type="region of interest" description="Disordered" evidence="4">
    <location>
        <begin position="49"/>
        <end position="270"/>
    </location>
</feature>
<gene>
    <name evidence="6" type="primary">creD</name>
    <name evidence="6" type="ORF">CLCR_03827</name>
</gene>
<dbReference type="eggNOG" id="KOG3780">
    <property type="taxonomic scope" value="Eukaryota"/>
</dbReference>
<dbReference type="InterPro" id="IPR014752">
    <property type="entry name" value="Arrestin-like_C"/>
</dbReference>
<protein>
    <submittedName>
        <fullName evidence="6">Putative HECT-type ubiquitin ligase-interacting protein creD</fullName>
    </submittedName>
</protein>
<dbReference type="VEuPathDB" id="FungiDB:G647_08558"/>
<feature type="region of interest" description="Disordered" evidence="4">
    <location>
        <begin position="734"/>
        <end position="812"/>
    </location>
</feature>
<dbReference type="OrthoDB" id="2333384at2759"/>
<feature type="compositionally biased region" description="Low complexity" evidence="4">
    <location>
        <begin position="168"/>
        <end position="183"/>
    </location>
</feature>
<feature type="compositionally biased region" description="Low complexity" evidence="4">
    <location>
        <begin position="91"/>
        <end position="124"/>
    </location>
</feature>
<dbReference type="InterPro" id="IPR014756">
    <property type="entry name" value="Ig_E-set"/>
</dbReference>
<feature type="region of interest" description="Disordered" evidence="4">
    <location>
        <begin position="855"/>
        <end position="902"/>
    </location>
</feature>
<proteinExistence type="inferred from homology"/>
<dbReference type="EMBL" id="LGRB01000012">
    <property type="protein sequence ID" value="OCT48430.1"/>
    <property type="molecule type" value="Genomic_DNA"/>
</dbReference>
<feature type="domain" description="Arrestin C-terminal-like" evidence="5">
    <location>
        <begin position="460"/>
        <end position="613"/>
    </location>
</feature>
<organism evidence="6 7">
    <name type="scientific">Cladophialophora carrionii</name>
    <dbReference type="NCBI Taxonomy" id="86049"/>
    <lineage>
        <taxon>Eukaryota</taxon>
        <taxon>Fungi</taxon>
        <taxon>Dikarya</taxon>
        <taxon>Ascomycota</taxon>
        <taxon>Pezizomycotina</taxon>
        <taxon>Eurotiomycetes</taxon>
        <taxon>Chaetothyriomycetidae</taxon>
        <taxon>Chaetothyriales</taxon>
        <taxon>Herpotrichiellaceae</taxon>
        <taxon>Cladophialophora</taxon>
    </lineage>
</organism>
<evidence type="ECO:0000259" key="5">
    <source>
        <dbReference type="SMART" id="SM01017"/>
    </source>
</evidence>
<dbReference type="InterPro" id="IPR050357">
    <property type="entry name" value="Arrestin_domain-protein"/>
</dbReference>
<evidence type="ECO:0000256" key="1">
    <source>
        <dbReference type="ARBA" id="ARBA00005298"/>
    </source>
</evidence>
<dbReference type="Pfam" id="PF00339">
    <property type="entry name" value="Arrestin_N"/>
    <property type="match status" value="1"/>
</dbReference>
<comment type="similarity">
    <text evidence="1">Belongs to the arrestin family.</text>
</comment>
<sequence length="919" mass="99455">MTLGGRRSAGTSAILREVAVPAPAHGPLGALSHLKVTAKIRAKVKARAPLAAQVEDPTAGSQGPRHVQFPSASNPTFVEPDEQSEATTQISSSGRGRSHTTSSVLTTASSSSSIPTITITETRINFPAPEDRQQAAISVESERVEAEAEAEAEAEESGTRLSFGPSTGGRLRASASSVSLSGGTRTRTAQQLTGPTSAPVTSASSSGVDSHRDPRLITQIRPFRRLNRKHSPECASAQHEPVLRPSLNNRPSSSSSAASADRHLHGSASSKPQTMALKFLSAHTPHSGSSSSVKYFDIRLDNDYIVFRGSEDEAASAHLAGSLVLCLTEPMTIHHVDLTLSGIVHMSWQTNSTSSMSGRRTSYKEKTFFEKSWTFRDAGKGKTEVLQPDNYEWPFSTILEGSLPESVEGLKDAWIIYRLKAEISRKRGRDIVIRKPLRVVRTLDSSALELSHAMSVENIWPNKIEYSISIPNKAVAFGSFVQVDFKLISLLKGLVIGNVSTQIKEEQEFAVDPEWAVSALNNGVTKSDRIIGTDLYKVDATVDEQVIDEVAEGYQFSRYLELPKSLNQCLQDCNVKGIKIRHKVKFNVQLHNPDGHISELRANLPISLYISPSLPINENNDLVDQTPQAGRAAIANDLANAAPPVYGQHTLDVLYSDVTGYRTPGTALSTPGTPYLHSRHASSENLASLAAMANGNYVSPAALQTRLQNLRVRDSSIQDLRGYEDSEIQSLGLPAEVRSRRNSASGANTEDYFQPHDASNGSTHPRISPSEAGINSGNVSHTPSYPPSNLMSRRTSEEEDGQLSGARTPFPQYDHMEDLARVPSYSTAVKTPAPRQLSDQSISLPSYGAAVTVPSPPALAEPPTAHIRTSPRLPGRITVSSQSPDSPINGVPRGSLSHPSVNSIQDEERRLRMMQMRGR</sequence>
<dbReference type="Pfam" id="PF02752">
    <property type="entry name" value="Arrestin_C"/>
    <property type="match status" value="1"/>
</dbReference>
<comment type="caution">
    <text evidence="6">The sequence shown here is derived from an EMBL/GenBank/DDBJ whole genome shotgun (WGS) entry which is preliminary data.</text>
</comment>
<feature type="compositionally biased region" description="Polar residues" evidence="4">
    <location>
        <begin position="773"/>
        <end position="793"/>
    </location>
</feature>
<dbReference type="Gene3D" id="2.60.40.640">
    <property type="match status" value="1"/>
</dbReference>
<feature type="compositionally biased region" description="Low complexity" evidence="4">
    <location>
        <begin position="194"/>
        <end position="208"/>
    </location>
</feature>
<dbReference type="VEuPathDB" id="FungiDB:CLCR_03827"/>
<evidence type="ECO:0000313" key="7">
    <source>
        <dbReference type="Proteomes" id="UP000094526"/>
    </source>
</evidence>
<feature type="compositionally biased region" description="Polar residues" evidence="4">
    <location>
        <begin position="184"/>
        <end position="193"/>
    </location>
</feature>
<dbReference type="SMART" id="SM01017">
    <property type="entry name" value="Arrestin_C"/>
    <property type="match status" value="1"/>
</dbReference>
<keyword evidence="2" id="KW-0833">Ubl conjugation pathway</keyword>
<dbReference type="AlphaFoldDB" id="A0A1C1CIU5"/>
<accession>A0A1C1CIU5</accession>
<dbReference type="PANTHER" id="PTHR11188:SF17">
    <property type="entry name" value="FI21816P1"/>
    <property type="match status" value="1"/>
</dbReference>
<dbReference type="SUPFAM" id="SSF81296">
    <property type="entry name" value="E set domains"/>
    <property type="match status" value="1"/>
</dbReference>
<evidence type="ECO:0000256" key="4">
    <source>
        <dbReference type="SAM" id="MobiDB-lite"/>
    </source>
</evidence>
<dbReference type="GO" id="GO:0016874">
    <property type="term" value="F:ligase activity"/>
    <property type="evidence" value="ECO:0007669"/>
    <property type="project" value="UniProtKB-KW"/>
</dbReference>
<dbReference type="GO" id="GO:0005829">
    <property type="term" value="C:cytosol"/>
    <property type="evidence" value="ECO:0007669"/>
    <property type="project" value="TreeGrafter"/>
</dbReference>
<dbReference type="VEuPathDB" id="FungiDB:G647_08559"/>
<keyword evidence="6" id="KW-0436">Ligase</keyword>
<dbReference type="GO" id="GO:0031625">
    <property type="term" value="F:ubiquitin protein ligase binding"/>
    <property type="evidence" value="ECO:0007669"/>
    <property type="project" value="TreeGrafter"/>
</dbReference>
<reference evidence="7" key="1">
    <citation type="submission" date="2015-07" db="EMBL/GenBank/DDBJ databases">
        <authorList>
            <person name="Teixeira M.M."/>
            <person name="Souza R.C."/>
            <person name="Almeida L.G."/>
            <person name="Vicente V.A."/>
            <person name="de Hoog S."/>
            <person name="Bocca A.L."/>
            <person name="de Almeida S.R."/>
            <person name="Vasconcelos A.T."/>
            <person name="Felipe M.S."/>
        </authorList>
    </citation>
    <scope>NUCLEOTIDE SEQUENCE [LARGE SCALE GENOMIC DNA]</scope>
    <source>
        <strain evidence="7">KSF</strain>
    </source>
</reference>
<name>A0A1C1CIU5_9EURO</name>
<evidence type="ECO:0000256" key="3">
    <source>
        <dbReference type="ARBA" id="ARBA00038766"/>
    </source>
</evidence>
<dbReference type="Proteomes" id="UP000094526">
    <property type="component" value="Unassembled WGS sequence"/>
</dbReference>
<comment type="subunit">
    <text evidence="3">Interacts with hulA.</text>
</comment>
<dbReference type="GO" id="GO:0005886">
    <property type="term" value="C:plasma membrane"/>
    <property type="evidence" value="ECO:0007669"/>
    <property type="project" value="TreeGrafter"/>
</dbReference>
<dbReference type="PANTHER" id="PTHR11188">
    <property type="entry name" value="ARRESTIN DOMAIN CONTAINING PROTEIN"/>
    <property type="match status" value="1"/>
</dbReference>
<dbReference type="GO" id="GO:0030674">
    <property type="term" value="F:protein-macromolecule adaptor activity"/>
    <property type="evidence" value="ECO:0007669"/>
    <property type="project" value="TreeGrafter"/>
</dbReference>